<dbReference type="Proteomes" id="UP000011873">
    <property type="component" value="Unassembled WGS sequence"/>
</dbReference>
<name>M6BX50_LEPBO</name>
<reference evidence="1 2" key="1">
    <citation type="submission" date="2013-01" db="EMBL/GenBank/DDBJ databases">
        <authorList>
            <person name="Harkins D.M."/>
            <person name="Durkin A.S."/>
            <person name="Brinkac L.M."/>
            <person name="Haft D.H."/>
            <person name="Selengut J.D."/>
            <person name="Sanka R."/>
            <person name="DePew J."/>
            <person name="Purushe J."/>
            <person name="Galloway R.L."/>
            <person name="Vinetz J.M."/>
            <person name="Sutton G.G."/>
            <person name="Nierman W.C."/>
            <person name="Fouts D.E."/>
        </authorList>
    </citation>
    <scope>NUCLEOTIDE SEQUENCE [LARGE SCALE GENOMIC DNA]</scope>
    <source>
        <strain evidence="1 2">Sponselee CDC</strain>
    </source>
</reference>
<evidence type="ECO:0000313" key="2">
    <source>
        <dbReference type="Proteomes" id="UP000011873"/>
    </source>
</evidence>
<sequence>MSNSKELDKFREIFDLKPISKLSSVGVWIATDTVASSLKYGRVS</sequence>
<organism evidence="1 2">
    <name type="scientific">Leptospira borgpetersenii serovar Hardjo-bovis str. Sponselee</name>
    <dbReference type="NCBI Taxonomy" id="1303729"/>
    <lineage>
        <taxon>Bacteria</taxon>
        <taxon>Pseudomonadati</taxon>
        <taxon>Spirochaetota</taxon>
        <taxon>Spirochaetia</taxon>
        <taxon>Leptospirales</taxon>
        <taxon>Leptospiraceae</taxon>
        <taxon>Leptospira</taxon>
    </lineage>
</organism>
<proteinExistence type="predicted"/>
<comment type="caution">
    <text evidence="1">The sequence shown here is derived from an EMBL/GenBank/DDBJ whole genome shotgun (WGS) entry which is preliminary data.</text>
</comment>
<evidence type="ECO:0000313" key="1">
    <source>
        <dbReference type="EMBL" id="EMJ84129.1"/>
    </source>
</evidence>
<accession>M6BX50</accession>
<gene>
    <name evidence="1" type="ORF">LEP1GSC016_0522</name>
</gene>
<dbReference type="PATRIC" id="fig|1218567.3.peg.646"/>
<dbReference type="AlphaFoldDB" id="M6BX50"/>
<protein>
    <submittedName>
        <fullName evidence="1">Uncharacterized protein</fullName>
    </submittedName>
</protein>
<dbReference type="EMBL" id="ANMU01000026">
    <property type="protein sequence ID" value="EMJ84129.1"/>
    <property type="molecule type" value="Genomic_DNA"/>
</dbReference>